<evidence type="ECO:0000256" key="5">
    <source>
        <dbReference type="SAM" id="MobiDB-lite"/>
    </source>
</evidence>
<evidence type="ECO:0000256" key="3">
    <source>
        <dbReference type="ARBA" id="ARBA00023026"/>
    </source>
</evidence>
<organism evidence="7 8">
    <name type="scientific">Hirsutella minnesotensis 3608</name>
    <dbReference type="NCBI Taxonomy" id="1043627"/>
    <lineage>
        <taxon>Eukaryota</taxon>
        <taxon>Fungi</taxon>
        <taxon>Dikarya</taxon>
        <taxon>Ascomycota</taxon>
        <taxon>Pezizomycotina</taxon>
        <taxon>Sordariomycetes</taxon>
        <taxon>Hypocreomycetidae</taxon>
        <taxon>Hypocreales</taxon>
        <taxon>Ophiocordycipitaceae</taxon>
        <taxon>Hirsutella</taxon>
    </lineage>
</organism>
<gene>
    <name evidence="7" type="ORF">HIM_10336</name>
</gene>
<feature type="region of interest" description="Disordered" evidence="5">
    <location>
        <begin position="43"/>
        <end position="81"/>
    </location>
</feature>
<dbReference type="PANTHER" id="PTHR34997">
    <property type="entry name" value="AM15"/>
    <property type="match status" value="1"/>
</dbReference>
<dbReference type="PANTHER" id="PTHR34997:SF2">
    <property type="entry name" value="LYSM DOMAIN-CONTAINING PROTEIN-RELATED"/>
    <property type="match status" value="1"/>
</dbReference>
<name>A0A0F7ZK67_9HYPO</name>
<keyword evidence="2" id="KW-0732">Signal</keyword>
<dbReference type="SUPFAM" id="SSF54106">
    <property type="entry name" value="LysM domain"/>
    <property type="match status" value="1"/>
</dbReference>
<dbReference type="CDD" id="cd00118">
    <property type="entry name" value="LysM"/>
    <property type="match status" value="1"/>
</dbReference>
<reference evidence="7 8" key="1">
    <citation type="journal article" date="2014" name="Genome Biol. Evol.">
        <title>Comparative genomics and transcriptomics analyses reveal divergent lifestyle features of nematode endoparasitic fungus Hirsutella minnesotensis.</title>
        <authorList>
            <person name="Lai Y."/>
            <person name="Liu K."/>
            <person name="Zhang X."/>
            <person name="Zhang X."/>
            <person name="Li K."/>
            <person name="Wang N."/>
            <person name="Shu C."/>
            <person name="Wu Y."/>
            <person name="Wang C."/>
            <person name="Bushley K.E."/>
            <person name="Xiang M."/>
            <person name="Liu X."/>
        </authorList>
    </citation>
    <scope>NUCLEOTIDE SEQUENCE [LARGE SCALE GENOMIC DNA]</scope>
    <source>
        <strain evidence="7 8">3608</strain>
    </source>
</reference>
<dbReference type="Proteomes" id="UP000054481">
    <property type="component" value="Unassembled WGS sequence"/>
</dbReference>
<dbReference type="Pfam" id="PF01476">
    <property type="entry name" value="LysM"/>
    <property type="match status" value="1"/>
</dbReference>
<sequence length="154" mass="16497">MRIHYYGQQDWMKQFLEWNPAVGSSGCSNLVPDDYVCVAGGASTSSRPLPTASSGQSSSSTTKTDPSPTPITTPSPTRGTLVSGCRRFYKTQKGDGCWAIANSAAIELDDFYKWNPEVKTDCSGLWLGYWYCIGIDGPVTTISSGPPVPTAKTG</sequence>
<evidence type="ECO:0000313" key="7">
    <source>
        <dbReference type="EMBL" id="KJZ70255.1"/>
    </source>
</evidence>
<dbReference type="AlphaFoldDB" id="A0A0F7ZK67"/>
<evidence type="ECO:0000256" key="1">
    <source>
        <dbReference type="ARBA" id="ARBA00022669"/>
    </source>
</evidence>
<dbReference type="InterPro" id="IPR018392">
    <property type="entry name" value="LysM"/>
</dbReference>
<evidence type="ECO:0000313" key="8">
    <source>
        <dbReference type="Proteomes" id="UP000054481"/>
    </source>
</evidence>
<dbReference type="Gene3D" id="3.10.350.10">
    <property type="entry name" value="LysM domain"/>
    <property type="match status" value="2"/>
</dbReference>
<dbReference type="PROSITE" id="PS51782">
    <property type="entry name" value="LYSM"/>
    <property type="match status" value="1"/>
</dbReference>
<evidence type="ECO:0000256" key="2">
    <source>
        <dbReference type="ARBA" id="ARBA00022729"/>
    </source>
</evidence>
<comment type="similarity">
    <text evidence="4">Belongs to the secreted LysM effector family.</text>
</comment>
<protein>
    <recommendedName>
        <fullName evidence="6">LysM domain-containing protein</fullName>
    </recommendedName>
</protein>
<dbReference type="OrthoDB" id="2281372at2759"/>
<dbReference type="InterPro" id="IPR036779">
    <property type="entry name" value="LysM_dom_sf"/>
</dbReference>
<dbReference type="GO" id="GO:0008061">
    <property type="term" value="F:chitin binding"/>
    <property type="evidence" value="ECO:0007669"/>
    <property type="project" value="UniProtKB-KW"/>
</dbReference>
<accession>A0A0F7ZK67</accession>
<keyword evidence="1" id="KW-0147">Chitin-binding</keyword>
<evidence type="ECO:0000259" key="6">
    <source>
        <dbReference type="PROSITE" id="PS51782"/>
    </source>
</evidence>
<feature type="domain" description="LysM" evidence="6">
    <location>
        <begin position="87"/>
        <end position="133"/>
    </location>
</feature>
<dbReference type="InterPro" id="IPR052210">
    <property type="entry name" value="LysM1-like"/>
</dbReference>
<keyword evidence="8" id="KW-1185">Reference proteome</keyword>
<feature type="compositionally biased region" description="Low complexity" evidence="5">
    <location>
        <begin position="51"/>
        <end position="66"/>
    </location>
</feature>
<dbReference type="EMBL" id="KQ030636">
    <property type="protein sequence ID" value="KJZ70255.1"/>
    <property type="molecule type" value="Genomic_DNA"/>
</dbReference>
<evidence type="ECO:0000256" key="4">
    <source>
        <dbReference type="ARBA" id="ARBA00044955"/>
    </source>
</evidence>
<proteinExistence type="inferred from homology"/>
<keyword evidence="3" id="KW-0843">Virulence</keyword>